<reference evidence="1 2" key="1">
    <citation type="submission" date="2012-12" db="EMBL/GenBank/DDBJ databases">
        <title>Genome assembly of Fulvivirga imtechensis AK7.</title>
        <authorList>
            <person name="Nupur N."/>
            <person name="Khatri I."/>
            <person name="Kumar R."/>
            <person name="Subramanian S."/>
            <person name="Pinnaka A."/>
        </authorList>
    </citation>
    <scope>NUCLEOTIDE SEQUENCE [LARGE SCALE GENOMIC DNA]</scope>
    <source>
        <strain evidence="1 2">AK7</strain>
    </source>
</reference>
<dbReference type="Proteomes" id="UP000011135">
    <property type="component" value="Unassembled WGS sequence"/>
</dbReference>
<organism evidence="1 2">
    <name type="scientific">Fulvivirga imtechensis AK7</name>
    <dbReference type="NCBI Taxonomy" id="1237149"/>
    <lineage>
        <taxon>Bacteria</taxon>
        <taxon>Pseudomonadati</taxon>
        <taxon>Bacteroidota</taxon>
        <taxon>Cytophagia</taxon>
        <taxon>Cytophagales</taxon>
        <taxon>Fulvivirgaceae</taxon>
        <taxon>Fulvivirga</taxon>
    </lineage>
</organism>
<dbReference type="STRING" id="1237149.C900_02702"/>
<comment type="caution">
    <text evidence="1">The sequence shown here is derived from an EMBL/GenBank/DDBJ whole genome shotgun (WGS) entry which is preliminary data.</text>
</comment>
<evidence type="ECO:0000313" key="1">
    <source>
        <dbReference type="EMBL" id="ELR73617.1"/>
    </source>
</evidence>
<dbReference type="RefSeq" id="WP_009577839.1">
    <property type="nucleotide sequence ID" value="NZ_AMZN01000004.1"/>
</dbReference>
<keyword evidence="2" id="KW-1185">Reference proteome</keyword>
<dbReference type="AlphaFoldDB" id="L8K2D8"/>
<evidence type="ECO:0000313" key="2">
    <source>
        <dbReference type="Proteomes" id="UP000011135"/>
    </source>
</evidence>
<dbReference type="OrthoDB" id="980717at2"/>
<gene>
    <name evidence="1" type="ORF">C900_02702</name>
</gene>
<protein>
    <submittedName>
        <fullName evidence="1">Uncharacterized protein</fullName>
    </submittedName>
</protein>
<name>L8K2D8_9BACT</name>
<proteinExistence type="predicted"/>
<accession>L8K2D8</accession>
<sequence length="179" mass="20434">MCLFHIVKAQISTSGIYKIKNGDSTLAPTFIKALCKAAREKTGADNPGTPSTLESLVIMAAGTGYLDEDQPEKSMRWHSKFGSQCQCEATEEFPAGDFLRQVVHSNYRDFANLVGPNNRLSLDLSLKGPNDDLTIFDYINQIRIDIEASHDNRRFEFQQDEAWRNIMFFYFLFSEYRVN</sequence>
<dbReference type="EMBL" id="AMZN01000004">
    <property type="protein sequence ID" value="ELR73617.1"/>
    <property type="molecule type" value="Genomic_DNA"/>
</dbReference>